<name>A0A7W8D6N6_9GAMM</name>
<evidence type="ECO:0000256" key="6">
    <source>
        <dbReference type="ARBA" id="ARBA00022741"/>
    </source>
</evidence>
<keyword evidence="9" id="KW-0234">DNA repair</keyword>
<evidence type="ECO:0000259" key="10">
    <source>
        <dbReference type="Pfam" id="PF02463"/>
    </source>
</evidence>
<evidence type="ECO:0000256" key="1">
    <source>
        <dbReference type="ARBA" id="ARBA00004496"/>
    </source>
</evidence>
<evidence type="ECO:0000256" key="5">
    <source>
        <dbReference type="ARBA" id="ARBA00022705"/>
    </source>
</evidence>
<dbReference type="GO" id="GO:0005524">
    <property type="term" value="F:ATP binding"/>
    <property type="evidence" value="ECO:0007669"/>
    <property type="project" value="UniProtKB-UniRule"/>
</dbReference>
<evidence type="ECO:0000256" key="3">
    <source>
        <dbReference type="ARBA" id="ARBA00020170"/>
    </source>
</evidence>
<dbReference type="Gene3D" id="3.40.50.300">
    <property type="entry name" value="P-loop containing nucleotide triphosphate hydrolases"/>
    <property type="match status" value="1"/>
</dbReference>
<dbReference type="InterPro" id="IPR003395">
    <property type="entry name" value="RecF/RecN/SMC_N"/>
</dbReference>
<dbReference type="InterPro" id="IPR001238">
    <property type="entry name" value="DNA-binding_RecF"/>
</dbReference>
<evidence type="ECO:0000256" key="9">
    <source>
        <dbReference type="HAMAP-Rule" id="MF_00365"/>
    </source>
</evidence>
<dbReference type="EMBL" id="JACHHP010000002">
    <property type="protein sequence ID" value="MBB5207691.1"/>
    <property type="molecule type" value="Genomic_DNA"/>
</dbReference>
<dbReference type="GO" id="GO:0006260">
    <property type="term" value="P:DNA replication"/>
    <property type="evidence" value="ECO:0007669"/>
    <property type="project" value="UniProtKB-UniRule"/>
</dbReference>
<proteinExistence type="inferred from homology"/>
<evidence type="ECO:0000313" key="12">
    <source>
        <dbReference type="Proteomes" id="UP000521199"/>
    </source>
</evidence>
<evidence type="ECO:0000256" key="4">
    <source>
        <dbReference type="ARBA" id="ARBA00022490"/>
    </source>
</evidence>
<feature type="binding site" evidence="9">
    <location>
        <begin position="30"/>
        <end position="37"/>
    </location>
    <ligand>
        <name>ATP</name>
        <dbReference type="ChEBI" id="CHEBI:30616"/>
    </ligand>
</feature>
<dbReference type="Proteomes" id="UP000521199">
    <property type="component" value="Unassembled WGS sequence"/>
</dbReference>
<dbReference type="Pfam" id="PF02463">
    <property type="entry name" value="SMC_N"/>
    <property type="match status" value="1"/>
</dbReference>
<dbReference type="SUPFAM" id="SSF52540">
    <property type="entry name" value="P-loop containing nucleoside triphosphate hydrolases"/>
    <property type="match status" value="1"/>
</dbReference>
<comment type="subcellular location">
    <subcellularLocation>
        <location evidence="1 9">Cytoplasm</location>
    </subcellularLocation>
</comment>
<dbReference type="NCBIfam" id="TIGR00611">
    <property type="entry name" value="recf"/>
    <property type="match status" value="1"/>
</dbReference>
<dbReference type="InterPro" id="IPR018078">
    <property type="entry name" value="DNA-binding_RecF_CS"/>
</dbReference>
<dbReference type="GO" id="GO:0005737">
    <property type="term" value="C:cytoplasm"/>
    <property type="evidence" value="ECO:0007669"/>
    <property type="project" value="UniProtKB-SubCell"/>
</dbReference>
<dbReference type="PANTHER" id="PTHR32182:SF0">
    <property type="entry name" value="DNA REPLICATION AND REPAIR PROTEIN RECF"/>
    <property type="match status" value="1"/>
</dbReference>
<dbReference type="GO" id="GO:0003697">
    <property type="term" value="F:single-stranded DNA binding"/>
    <property type="evidence" value="ECO:0007669"/>
    <property type="project" value="UniProtKB-UniRule"/>
</dbReference>
<dbReference type="Gene3D" id="1.20.1050.90">
    <property type="entry name" value="RecF/RecN/SMC, N-terminal domain"/>
    <property type="match status" value="1"/>
</dbReference>
<evidence type="ECO:0000313" key="11">
    <source>
        <dbReference type="EMBL" id="MBB5207691.1"/>
    </source>
</evidence>
<sequence>MWIERLRIERLRLFEEVELGFRRGLNVLVGANGAGKTSVLEAVHVLANGRSFRGNVRDGLIRSGSAALRIYAELDPDDGSTVRRIGVERGTRDWSARIDGSPVPLLSDVYRELAVVCFEPGSHALIAGTSEHRRRFLDWALFHVEHAFLADWRGYQRALRQRNALLKQPAVDVALLDAWEADMAQAGERLTVHRRDYLARFEPVLLDVARRFLPEAGQLELRFQQGWGDRPLADALQNARNRDMAIGHTTVGPHRADWEIRYERLPSRETFSRGQEKLTVLACVLAQAELFAADRGSWPVVLLDDLASELDAGHLALTLDRLVHSAAQVLVTGTAALPIVSGAEDRATVFHVEHARVRRED</sequence>
<protein>
    <recommendedName>
        <fullName evidence="3 9">DNA replication and repair protein RecF</fullName>
    </recommendedName>
</protein>
<dbReference type="GO" id="GO:0000731">
    <property type="term" value="P:DNA synthesis involved in DNA repair"/>
    <property type="evidence" value="ECO:0007669"/>
    <property type="project" value="TreeGrafter"/>
</dbReference>
<dbReference type="PROSITE" id="PS00617">
    <property type="entry name" value="RECF_1"/>
    <property type="match status" value="1"/>
</dbReference>
<dbReference type="GO" id="GO:0009432">
    <property type="term" value="P:SOS response"/>
    <property type="evidence" value="ECO:0007669"/>
    <property type="project" value="UniProtKB-UniRule"/>
</dbReference>
<keyword evidence="9" id="KW-0742">SOS response</keyword>
<evidence type="ECO:0000256" key="8">
    <source>
        <dbReference type="ARBA" id="ARBA00023125"/>
    </source>
</evidence>
<dbReference type="InterPro" id="IPR027417">
    <property type="entry name" value="P-loop_NTPase"/>
</dbReference>
<reference evidence="11 12" key="1">
    <citation type="submission" date="2020-08" db="EMBL/GenBank/DDBJ databases">
        <title>Genomic Encyclopedia of Type Strains, Phase IV (KMG-IV): sequencing the most valuable type-strain genomes for metagenomic binning, comparative biology and taxonomic classification.</title>
        <authorList>
            <person name="Goeker M."/>
        </authorList>
    </citation>
    <scope>NUCLEOTIDE SEQUENCE [LARGE SCALE GENOMIC DNA]</scope>
    <source>
        <strain evidence="11 12">DSM 24163</strain>
    </source>
</reference>
<dbReference type="GO" id="GO:0006302">
    <property type="term" value="P:double-strand break repair"/>
    <property type="evidence" value="ECO:0007669"/>
    <property type="project" value="TreeGrafter"/>
</dbReference>
<dbReference type="InterPro" id="IPR042174">
    <property type="entry name" value="RecF_2"/>
</dbReference>
<keyword evidence="4 9" id="KW-0963">Cytoplasm</keyword>
<feature type="domain" description="RecF/RecN/SMC N-terminal" evidence="10">
    <location>
        <begin position="3"/>
        <end position="354"/>
    </location>
</feature>
<keyword evidence="6 9" id="KW-0547">Nucleotide-binding</keyword>
<evidence type="ECO:0000256" key="7">
    <source>
        <dbReference type="ARBA" id="ARBA00022840"/>
    </source>
</evidence>
<dbReference type="AlphaFoldDB" id="A0A7W8D6N6"/>
<comment type="caution">
    <text evidence="11">The sequence shown here is derived from an EMBL/GenBank/DDBJ whole genome shotgun (WGS) entry which is preliminary data.</text>
</comment>
<keyword evidence="12" id="KW-1185">Reference proteome</keyword>
<keyword evidence="7 9" id="KW-0067">ATP-binding</keyword>
<comment type="similarity">
    <text evidence="2 9">Belongs to the RecF family.</text>
</comment>
<dbReference type="HAMAP" id="MF_00365">
    <property type="entry name" value="RecF"/>
    <property type="match status" value="1"/>
</dbReference>
<keyword evidence="9" id="KW-0227">DNA damage</keyword>
<dbReference type="PANTHER" id="PTHR32182">
    <property type="entry name" value="DNA REPLICATION AND REPAIR PROTEIN RECF"/>
    <property type="match status" value="1"/>
</dbReference>
<comment type="function">
    <text evidence="9">The RecF protein is involved in DNA metabolism; it is required for DNA replication and normal SOS inducibility. RecF binds preferentially to single-stranded, linear DNA. It also seems to bind ATP.</text>
</comment>
<evidence type="ECO:0000256" key="2">
    <source>
        <dbReference type="ARBA" id="ARBA00008016"/>
    </source>
</evidence>
<accession>A0A7W8D6N6</accession>
<gene>
    <name evidence="9" type="primary">recF</name>
    <name evidence="11" type="ORF">HNQ52_001220</name>
</gene>
<dbReference type="RefSeq" id="WP_183960229.1">
    <property type="nucleotide sequence ID" value="NZ_JACHHP010000002.1"/>
</dbReference>
<organism evidence="11 12">
    <name type="scientific">Chiayiivirga flava</name>
    <dbReference type="NCBI Taxonomy" id="659595"/>
    <lineage>
        <taxon>Bacteria</taxon>
        <taxon>Pseudomonadati</taxon>
        <taxon>Pseudomonadota</taxon>
        <taxon>Gammaproteobacteria</taxon>
        <taxon>Lysobacterales</taxon>
        <taxon>Lysobacteraceae</taxon>
        <taxon>Chiayiivirga</taxon>
    </lineage>
</organism>
<keyword evidence="5 9" id="KW-0235">DNA replication</keyword>
<keyword evidence="8 9" id="KW-0238">DNA-binding</keyword>